<protein>
    <recommendedName>
        <fullName evidence="2">Integrase catalytic domain-containing protein</fullName>
    </recommendedName>
</protein>
<dbReference type="PANTHER" id="PTHR37984">
    <property type="entry name" value="PROTEIN CBG26694"/>
    <property type="match status" value="1"/>
</dbReference>
<accession>A0A6A4SEQ2</accession>
<dbReference type="InterPro" id="IPR001584">
    <property type="entry name" value="Integrase_cat-core"/>
</dbReference>
<gene>
    <name evidence="3" type="ORF">F2P81_018459</name>
</gene>
<feature type="domain" description="Integrase catalytic" evidence="2">
    <location>
        <begin position="20"/>
        <end position="100"/>
    </location>
</feature>
<comment type="caution">
    <text evidence="3">The sequence shown here is derived from an EMBL/GenBank/DDBJ whole genome shotgun (WGS) entry which is preliminary data.</text>
</comment>
<dbReference type="InterPro" id="IPR036397">
    <property type="entry name" value="RNaseH_sf"/>
</dbReference>
<dbReference type="Proteomes" id="UP000438429">
    <property type="component" value="Unassembled WGS sequence"/>
</dbReference>
<reference evidence="3 4" key="1">
    <citation type="submission" date="2019-06" db="EMBL/GenBank/DDBJ databases">
        <title>Draft genomes of female and male turbot (Scophthalmus maximus).</title>
        <authorList>
            <person name="Xu H."/>
            <person name="Xu X.-W."/>
            <person name="Shao C."/>
            <person name="Chen S."/>
        </authorList>
    </citation>
    <scope>NUCLEOTIDE SEQUENCE [LARGE SCALE GENOMIC DNA]</scope>
    <source>
        <strain evidence="3">Ysfricsl-2016a</strain>
        <tissue evidence="3">Blood</tissue>
    </source>
</reference>
<evidence type="ECO:0000313" key="4">
    <source>
        <dbReference type="Proteomes" id="UP000438429"/>
    </source>
</evidence>
<dbReference type="PANTHER" id="PTHR37984:SF5">
    <property type="entry name" value="PROTEIN NYNRIN-LIKE"/>
    <property type="match status" value="1"/>
</dbReference>
<feature type="signal peptide" evidence="1">
    <location>
        <begin position="1"/>
        <end position="21"/>
    </location>
</feature>
<feature type="chain" id="PRO_5025341085" description="Integrase catalytic domain-containing protein" evidence="1">
    <location>
        <begin position="22"/>
        <end position="100"/>
    </location>
</feature>
<dbReference type="EMBL" id="VEVO01000016">
    <property type="protein sequence ID" value="KAF0029354.1"/>
    <property type="molecule type" value="Genomic_DNA"/>
</dbReference>
<dbReference type="PROSITE" id="PS50994">
    <property type="entry name" value="INTEGRASE"/>
    <property type="match status" value="1"/>
</dbReference>
<dbReference type="AlphaFoldDB" id="A0A6A4SEQ2"/>
<dbReference type="InterPro" id="IPR050951">
    <property type="entry name" value="Retrovirus_Pol_polyprotein"/>
</dbReference>
<sequence>MDDVCFATFLAVSLLLSLLLASEPFELVGMDLVGKLKCSNNGHVYIFAMADYFTKWLEVYPLKTKKSEEVTECIIDFFYKHGAPQRILKDRGIEFVKEIS</sequence>
<dbReference type="Gene3D" id="3.30.420.10">
    <property type="entry name" value="Ribonuclease H-like superfamily/Ribonuclease H"/>
    <property type="match status" value="1"/>
</dbReference>
<dbReference type="SUPFAM" id="SSF53098">
    <property type="entry name" value="Ribonuclease H-like"/>
    <property type="match status" value="1"/>
</dbReference>
<dbReference type="Pfam" id="PF00665">
    <property type="entry name" value="rve"/>
    <property type="match status" value="1"/>
</dbReference>
<evidence type="ECO:0000313" key="3">
    <source>
        <dbReference type="EMBL" id="KAF0029354.1"/>
    </source>
</evidence>
<proteinExistence type="predicted"/>
<evidence type="ECO:0000259" key="2">
    <source>
        <dbReference type="PROSITE" id="PS50994"/>
    </source>
</evidence>
<dbReference type="GO" id="GO:0015074">
    <property type="term" value="P:DNA integration"/>
    <property type="evidence" value="ECO:0007669"/>
    <property type="project" value="InterPro"/>
</dbReference>
<dbReference type="GO" id="GO:0003676">
    <property type="term" value="F:nucleic acid binding"/>
    <property type="evidence" value="ECO:0007669"/>
    <property type="project" value="InterPro"/>
</dbReference>
<organism evidence="3 4">
    <name type="scientific">Scophthalmus maximus</name>
    <name type="common">Turbot</name>
    <name type="synonym">Psetta maxima</name>
    <dbReference type="NCBI Taxonomy" id="52904"/>
    <lineage>
        <taxon>Eukaryota</taxon>
        <taxon>Metazoa</taxon>
        <taxon>Chordata</taxon>
        <taxon>Craniata</taxon>
        <taxon>Vertebrata</taxon>
        <taxon>Euteleostomi</taxon>
        <taxon>Actinopterygii</taxon>
        <taxon>Neopterygii</taxon>
        <taxon>Teleostei</taxon>
        <taxon>Neoteleostei</taxon>
        <taxon>Acanthomorphata</taxon>
        <taxon>Carangaria</taxon>
        <taxon>Pleuronectiformes</taxon>
        <taxon>Pleuronectoidei</taxon>
        <taxon>Scophthalmidae</taxon>
        <taxon>Scophthalmus</taxon>
    </lineage>
</organism>
<name>A0A6A4SEQ2_SCOMX</name>
<dbReference type="InterPro" id="IPR012337">
    <property type="entry name" value="RNaseH-like_sf"/>
</dbReference>
<keyword evidence="1" id="KW-0732">Signal</keyword>
<evidence type="ECO:0000256" key="1">
    <source>
        <dbReference type="SAM" id="SignalP"/>
    </source>
</evidence>